<comment type="similarity">
    <text evidence="1 2">Belongs to the peptidase A24 family.</text>
</comment>
<keyword evidence="3" id="KW-0472">Membrane</keyword>
<feature type="transmembrane region" description="Helical" evidence="3">
    <location>
        <begin position="16"/>
        <end position="34"/>
    </location>
</feature>
<dbReference type="InterPro" id="IPR000045">
    <property type="entry name" value="Prepilin_IV_endopep_pep"/>
</dbReference>
<feature type="transmembrane region" description="Helical" evidence="3">
    <location>
        <begin position="118"/>
        <end position="134"/>
    </location>
</feature>
<reference evidence="5" key="2">
    <citation type="submission" date="2023-01" db="EMBL/GenBank/DDBJ databases">
        <title>Draft genome sequence of Sulfitobacter pacificus strain NBRC 109915.</title>
        <authorList>
            <person name="Sun Q."/>
            <person name="Mori K."/>
        </authorList>
    </citation>
    <scope>NUCLEOTIDE SEQUENCE</scope>
    <source>
        <strain evidence="5">NBRC 109915</strain>
    </source>
</reference>
<keyword evidence="3" id="KW-1133">Transmembrane helix</keyword>
<evidence type="ECO:0000313" key="6">
    <source>
        <dbReference type="Proteomes" id="UP001161388"/>
    </source>
</evidence>
<feature type="transmembrane region" description="Helical" evidence="3">
    <location>
        <begin position="85"/>
        <end position="106"/>
    </location>
</feature>
<dbReference type="PANTHER" id="PTHR30487:SF0">
    <property type="entry name" value="PREPILIN LEADER PEPTIDASE_N-METHYLTRANSFERASE-RELATED"/>
    <property type="match status" value="1"/>
</dbReference>
<dbReference type="EMBL" id="BSNL01000025">
    <property type="protein sequence ID" value="GLQ29490.1"/>
    <property type="molecule type" value="Genomic_DNA"/>
</dbReference>
<evidence type="ECO:0000259" key="4">
    <source>
        <dbReference type="Pfam" id="PF01478"/>
    </source>
</evidence>
<dbReference type="PANTHER" id="PTHR30487">
    <property type="entry name" value="TYPE 4 PREPILIN-LIKE PROTEINS LEADER PEPTIDE-PROCESSING ENZYME"/>
    <property type="match status" value="1"/>
</dbReference>
<feature type="domain" description="Prepilin type IV endopeptidase peptidase" evidence="4">
    <location>
        <begin position="3"/>
        <end position="106"/>
    </location>
</feature>
<evidence type="ECO:0000256" key="3">
    <source>
        <dbReference type="SAM" id="Phobius"/>
    </source>
</evidence>
<dbReference type="Pfam" id="PF01478">
    <property type="entry name" value="Peptidase_A24"/>
    <property type="match status" value="1"/>
</dbReference>
<dbReference type="InterPro" id="IPR014032">
    <property type="entry name" value="Peptidase_A24A_bac"/>
</dbReference>
<keyword evidence="3" id="KW-0812">Transmembrane</keyword>
<keyword evidence="6" id="KW-1185">Reference proteome</keyword>
<accession>A0ABQ5VQR0</accession>
<reference evidence="5" key="1">
    <citation type="journal article" date="2014" name="Int. J. Syst. Evol. Microbiol.">
        <title>Complete genome of a new Firmicutes species belonging to the dominant human colonic microbiota ('Ruminococcus bicirculans') reveals two chromosomes and a selective capacity to utilize plant glucans.</title>
        <authorList>
            <consortium name="NISC Comparative Sequencing Program"/>
            <person name="Wegmann U."/>
            <person name="Louis P."/>
            <person name="Goesmann A."/>
            <person name="Henrissat B."/>
            <person name="Duncan S.H."/>
            <person name="Flint H.J."/>
        </authorList>
    </citation>
    <scope>NUCLEOTIDE SEQUENCE</scope>
    <source>
        <strain evidence="5">NBRC 109915</strain>
    </source>
</reference>
<dbReference type="Proteomes" id="UP001161388">
    <property type="component" value="Unassembled WGS sequence"/>
</dbReference>
<sequence length="138" mass="15153">MTFVLARLSWIDLRTFRLPDVYTLPLILAGLILATGDKGIGLPASLLGCLLGFALFWVVGQYYFWRTGQEGLGLGDAKLFAASGAWLGPAALPYVLLIAALGGLVFLRMRKNAVRREIAFGPWLALGFWLVWIAEHFA</sequence>
<proteinExistence type="inferred from homology"/>
<evidence type="ECO:0000256" key="1">
    <source>
        <dbReference type="ARBA" id="ARBA00005801"/>
    </source>
</evidence>
<dbReference type="RefSeq" id="WP_284376945.1">
    <property type="nucleotide sequence ID" value="NZ_BSNL01000025.1"/>
</dbReference>
<dbReference type="Gene3D" id="1.20.120.1220">
    <property type="match status" value="1"/>
</dbReference>
<evidence type="ECO:0000256" key="2">
    <source>
        <dbReference type="RuleBase" id="RU003793"/>
    </source>
</evidence>
<comment type="caution">
    <text evidence="5">The sequence shown here is derived from an EMBL/GenBank/DDBJ whole genome shotgun (WGS) entry which is preliminary data.</text>
</comment>
<organism evidence="5 6">
    <name type="scientific">Sulfitobacter pacificus</name>
    <dbReference type="NCBI Taxonomy" id="1499314"/>
    <lineage>
        <taxon>Bacteria</taxon>
        <taxon>Pseudomonadati</taxon>
        <taxon>Pseudomonadota</taxon>
        <taxon>Alphaproteobacteria</taxon>
        <taxon>Rhodobacterales</taxon>
        <taxon>Roseobacteraceae</taxon>
        <taxon>Sulfitobacter</taxon>
    </lineage>
</organism>
<dbReference type="PRINTS" id="PR00864">
    <property type="entry name" value="PREPILNPTASE"/>
</dbReference>
<protein>
    <recommendedName>
        <fullName evidence="4">Prepilin type IV endopeptidase peptidase domain-containing protein</fullName>
    </recommendedName>
</protein>
<dbReference type="InterPro" id="IPR050882">
    <property type="entry name" value="Prepilin_peptidase/N-MTase"/>
</dbReference>
<feature type="transmembrane region" description="Helical" evidence="3">
    <location>
        <begin position="46"/>
        <end position="65"/>
    </location>
</feature>
<gene>
    <name evidence="5" type="ORF">GCM10007927_42940</name>
</gene>
<name>A0ABQ5VQR0_9RHOB</name>
<evidence type="ECO:0000313" key="5">
    <source>
        <dbReference type="EMBL" id="GLQ29490.1"/>
    </source>
</evidence>